<evidence type="ECO:0000313" key="2">
    <source>
        <dbReference type="Proteomes" id="UP001148629"/>
    </source>
</evidence>
<keyword evidence="2" id="KW-1185">Reference proteome</keyword>
<evidence type="ECO:0000313" key="1">
    <source>
        <dbReference type="EMBL" id="KAJ3535607.1"/>
    </source>
</evidence>
<proteinExistence type="predicted"/>
<accession>A0ACC1SAL8</accession>
<dbReference type="EMBL" id="JANRMS010000700">
    <property type="protein sequence ID" value="KAJ3535607.1"/>
    <property type="molecule type" value="Genomic_DNA"/>
</dbReference>
<name>A0ACC1SAL8_9HYPO</name>
<reference evidence="1" key="1">
    <citation type="submission" date="2022-08" db="EMBL/GenBank/DDBJ databases">
        <title>Genome Sequence of Fusarium decemcellulare.</title>
        <authorList>
            <person name="Buettner E."/>
        </authorList>
    </citation>
    <scope>NUCLEOTIDE SEQUENCE</scope>
    <source>
        <strain evidence="1">Babe19</strain>
    </source>
</reference>
<protein>
    <submittedName>
        <fullName evidence="1">Uncharacterized protein</fullName>
    </submittedName>
</protein>
<comment type="caution">
    <text evidence="1">The sequence shown here is derived from an EMBL/GenBank/DDBJ whole genome shotgun (WGS) entry which is preliminary data.</text>
</comment>
<sequence length="254" mass="28843">MLASGASSTTSGVFPPRRYFLVSVQGIGFQKSQVSDNPICWVLFWLLGAYTWWTAQEEMHVVRRIYSNLWFTRMRTMQGLLMAVLWHFAGLGDVIDPRDKLYLWTLQMLLRTSCLSEWTAVAAGLEESQPSEMPPDSYFQVLEHLMPGLNYIHEKHKNPETSSSSLRRENMVSLGCSVSTPMVWPRMGPAGGVAGEARHHALWHPDISVDEHPQGHDRLGRKHWDRRRPIQLPRGVPDRHIDKADQESGASSLG</sequence>
<dbReference type="Proteomes" id="UP001148629">
    <property type="component" value="Unassembled WGS sequence"/>
</dbReference>
<gene>
    <name evidence="1" type="ORF">NM208_g7070</name>
</gene>
<organism evidence="1 2">
    <name type="scientific">Fusarium decemcellulare</name>
    <dbReference type="NCBI Taxonomy" id="57161"/>
    <lineage>
        <taxon>Eukaryota</taxon>
        <taxon>Fungi</taxon>
        <taxon>Dikarya</taxon>
        <taxon>Ascomycota</taxon>
        <taxon>Pezizomycotina</taxon>
        <taxon>Sordariomycetes</taxon>
        <taxon>Hypocreomycetidae</taxon>
        <taxon>Hypocreales</taxon>
        <taxon>Nectriaceae</taxon>
        <taxon>Fusarium</taxon>
        <taxon>Fusarium decemcellulare species complex</taxon>
    </lineage>
</organism>